<accession>A0A699K094</accession>
<protein>
    <submittedName>
        <fullName evidence="2">Uncharacterized protein</fullName>
    </submittedName>
</protein>
<reference evidence="2" key="1">
    <citation type="journal article" date="2019" name="Sci. Rep.">
        <title>Draft genome of Tanacetum cinerariifolium, the natural source of mosquito coil.</title>
        <authorList>
            <person name="Yamashiro T."/>
            <person name="Shiraishi A."/>
            <person name="Satake H."/>
            <person name="Nakayama K."/>
        </authorList>
    </citation>
    <scope>NUCLEOTIDE SEQUENCE</scope>
</reference>
<organism evidence="2">
    <name type="scientific">Tanacetum cinerariifolium</name>
    <name type="common">Dalmatian daisy</name>
    <name type="synonym">Chrysanthemum cinerariifolium</name>
    <dbReference type="NCBI Taxonomy" id="118510"/>
    <lineage>
        <taxon>Eukaryota</taxon>
        <taxon>Viridiplantae</taxon>
        <taxon>Streptophyta</taxon>
        <taxon>Embryophyta</taxon>
        <taxon>Tracheophyta</taxon>
        <taxon>Spermatophyta</taxon>
        <taxon>Magnoliopsida</taxon>
        <taxon>eudicotyledons</taxon>
        <taxon>Gunneridae</taxon>
        <taxon>Pentapetalae</taxon>
        <taxon>asterids</taxon>
        <taxon>campanulids</taxon>
        <taxon>Asterales</taxon>
        <taxon>Asteraceae</taxon>
        <taxon>Asteroideae</taxon>
        <taxon>Anthemideae</taxon>
        <taxon>Anthemidinae</taxon>
        <taxon>Tanacetum</taxon>
    </lineage>
</organism>
<feature type="region of interest" description="Disordered" evidence="1">
    <location>
        <begin position="148"/>
        <end position="204"/>
    </location>
</feature>
<comment type="caution">
    <text evidence="2">The sequence shown here is derived from an EMBL/GenBank/DDBJ whole genome shotgun (WGS) entry which is preliminary data.</text>
</comment>
<dbReference type="AlphaFoldDB" id="A0A699K094"/>
<evidence type="ECO:0000256" key="1">
    <source>
        <dbReference type="SAM" id="MobiDB-lite"/>
    </source>
</evidence>
<sequence>PTAKGIGLRVVYSHIGNHPEDGFTPLETIQRLLVVIRRRSHSGFKEEAFELERRVHYQAPQSNVMYTSMLNSKSFKDKLPLNIDENPYFQRLGRYPTSVYVFDDPVLFLAGLKPSWEFSQQRLVIIMSEMAIRNFIYTEDDDHLAFLPKEPSPGFGSGSPSASVNTKLPKDVEEPEVQPAEITADSRESKSRPPVKRKLAAGSSSSRVVRAKTSISKDDAPILSISDEDEGKFLVHLVLSEGHLDNQMDLKLLDLHDRCYARHAMVDNAVNKRAREFLLVIKKMRGEADVIKAKETSCKEECEELRVKCEAAMAEFDLNPCRIL</sequence>
<dbReference type="EMBL" id="BKCJ010466566">
    <property type="protein sequence ID" value="GFA67419.1"/>
    <property type="molecule type" value="Genomic_DNA"/>
</dbReference>
<feature type="non-terminal residue" evidence="2">
    <location>
        <position position="1"/>
    </location>
</feature>
<proteinExistence type="predicted"/>
<evidence type="ECO:0000313" key="2">
    <source>
        <dbReference type="EMBL" id="GFA67419.1"/>
    </source>
</evidence>
<name>A0A699K094_TANCI</name>
<feature type="compositionally biased region" description="Low complexity" evidence="1">
    <location>
        <begin position="152"/>
        <end position="163"/>
    </location>
</feature>
<gene>
    <name evidence="2" type="ORF">Tci_639391</name>
</gene>